<proteinExistence type="predicted"/>
<comment type="caution">
    <text evidence="3">The sequence shown here is derived from an EMBL/GenBank/DDBJ whole genome shotgun (WGS) entry which is preliminary data.</text>
</comment>
<evidence type="ECO:0000313" key="3">
    <source>
        <dbReference type="EMBL" id="KAK8053227.1"/>
    </source>
</evidence>
<accession>A0ABR1U3E8</accession>
<reference evidence="3 4" key="1">
    <citation type="submission" date="2023-01" db="EMBL/GenBank/DDBJ databases">
        <title>Analysis of 21 Apiospora genomes using comparative genomics revels a genus with tremendous synthesis potential of carbohydrate active enzymes and secondary metabolites.</title>
        <authorList>
            <person name="Sorensen T."/>
        </authorList>
    </citation>
    <scope>NUCLEOTIDE SEQUENCE [LARGE SCALE GENOMIC DNA]</scope>
    <source>
        <strain evidence="3 4">CBS 83171</strain>
    </source>
</reference>
<protein>
    <submittedName>
        <fullName evidence="3">Uncharacterized protein</fullName>
    </submittedName>
</protein>
<evidence type="ECO:0000256" key="2">
    <source>
        <dbReference type="SAM" id="SignalP"/>
    </source>
</evidence>
<sequence>MNNAITRLLALAVILGGLFGSSIAGPIPKPEQTASTLGSTTVVGEPLHIPAVVPSESTTTYTAAATTPVDDHAGDRGNNKDETLEGEVIMNANGRGGYN</sequence>
<feature type="region of interest" description="Disordered" evidence="1">
    <location>
        <begin position="66"/>
        <end position="99"/>
    </location>
</feature>
<feature type="signal peptide" evidence="2">
    <location>
        <begin position="1"/>
        <end position="24"/>
    </location>
</feature>
<name>A0ABR1U3E8_9PEZI</name>
<dbReference type="Proteomes" id="UP001446871">
    <property type="component" value="Unassembled WGS sequence"/>
</dbReference>
<keyword evidence="2" id="KW-0732">Signal</keyword>
<dbReference type="EMBL" id="JAQQWM010000008">
    <property type="protein sequence ID" value="KAK8053227.1"/>
    <property type="molecule type" value="Genomic_DNA"/>
</dbReference>
<gene>
    <name evidence="3" type="ORF">PG996_012528</name>
</gene>
<evidence type="ECO:0000256" key="1">
    <source>
        <dbReference type="SAM" id="MobiDB-lite"/>
    </source>
</evidence>
<feature type="chain" id="PRO_5046696744" evidence="2">
    <location>
        <begin position="25"/>
        <end position="99"/>
    </location>
</feature>
<keyword evidence="4" id="KW-1185">Reference proteome</keyword>
<evidence type="ECO:0000313" key="4">
    <source>
        <dbReference type="Proteomes" id="UP001446871"/>
    </source>
</evidence>
<organism evidence="3 4">
    <name type="scientific">Apiospora saccharicola</name>
    <dbReference type="NCBI Taxonomy" id="335842"/>
    <lineage>
        <taxon>Eukaryota</taxon>
        <taxon>Fungi</taxon>
        <taxon>Dikarya</taxon>
        <taxon>Ascomycota</taxon>
        <taxon>Pezizomycotina</taxon>
        <taxon>Sordariomycetes</taxon>
        <taxon>Xylariomycetidae</taxon>
        <taxon>Amphisphaeriales</taxon>
        <taxon>Apiosporaceae</taxon>
        <taxon>Apiospora</taxon>
    </lineage>
</organism>
<feature type="compositionally biased region" description="Basic and acidic residues" evidence="1">
    <location>
        <begin position="69"/>
        <end position="83"/>
    </location>
</feature>